<feature type="domain" description="CCHC-type" evidence="4">
    <location>
        <begin position="279"/>
        <end position="293"/>
    </location>
</feature>
<evidence type="ECO:0000256" key="3">
    <source>
        <dbReference type="SAM" id="MobiDB-lite"/>
    </source>
</evidence>
<accession>L7MMF4</accession>
<dbReference type="SUPFAM" id="SSF47353">
    <property type="entry name" value="Retrovirus capsid dimerization domain-like"/>
    <property type="match status" value="1"/>
</dbReference>
<proteinExistence type="evidence at transcript level"/>
<organism evidence="5">
    <name type="scientific">Rhipicephalus pulchellus</name>
    <name type="common">Yellow backed tick</name>
    <name type="synonym">Dermacentor pulchellus</name>
    <dbReference type="NCBI Taxonomy" id="72859"/>
    <lineage>
        <taxon>Eukaryota</taxon>
        <taxon>Metazoa</taxon>
        <taxon>Ecdysozoa</taxon>
        <taxon>Arthropoda</taxon>
        <taxon>Chelicerata</taxon>
        <taxon>Arachnida</taxon>
        <taxon>Acari</taxon>
        <taxon>Parasitiformes</taxon>
        <taxon>Ixodida</taxon>
        <taxon>Ixodoidea</taxon>
        <taxon>Ixodidae</taxon>
        <taxon>Rhipicephalinae</taxon>
        <taxon>Rhipicephalus</taxon>
        <taxon>Rhipicephalus</taxon>
    </lineage>
</organism>
<keyword evidence="1" id="KW-0479">Metal-binding</keyword>
<feature type="region of interest" description="Disordered" evidence="3">
    <location>
        <begin position="240"/>
        <end position="270"/>
    </location>
</feature>
<dbReference type="SUPFAM" id="SSF57756">
    <property type="entry name" value="Retrovirus zinc finger-like domains"/>
    <property type="match status" value="1"/>
</dbReference>
<dbReference type="InterPro" id="IPR021109">
    <property type="entry name" value="Peptidase_aspartic_dom_sf"/>
</dbReference>
<dbReference type="PANTHER" id="PTHR46888">
    <property type="entry name" value="ZINC KNUCKLE DOMAINCONTAINING PROTEIN-RELATED"/>
    <property type="match status" value="1"/>
</dbReference>
<dbReference type="AlphaFoldDB" id="L7MMF4"/>
<feature type="coiled-coil region" evidence="2">
    <location>
        <begin position="17"/>
        <end position="47"/>
    </location>
</feature>
<dbReference type="Gene3D" id="2.40.70.10">
    <property type="entry name" value="Acid Proteases"/>
    <property type="match status" value="1"/>
</dbReference>
<evidence type="ECO:0000313" key="5">
    <source>
        <dbReference type="EMBL" id="JAA64628.1"/>
    </source>
</evidence>
<sequence>MDYEKLLGVTTALGLSREESLTLFERAEQEAREAREAEKEILLLKLRLADASGARDEDTRSSVSVERELPRTKNICPRKLMAPFDDKRDDLDAYLHRFERIAVGQGWEKSEWATALSLCLVGEALSVFGRMPASESLDYDKVKKALLQRFRLTSEGFRERFRKCKPEDGETGKQFVSRLSNYFDRWMEMADTPKTYEGVRDCMVREQFLACCHPKLCVFLKERKLESLEQVADHSDQYMEAQGIGNLGDMNKDKVRGEEEETSFEPQNNGHRMQKMQQRCFLCNRLGHRARNCMLGGGVQQERSYCQVCNVRGHKTEECRWKPRDEVAAVIAHAEADRDDPKESEITNIVGAAVAPAGLENVTMPVVEGTVNQKPVSVLRDTGASTVLVRKSLINDRHFTGKTSRVVLADGSKRCLPEAIIMLDTPYYTGRVTALCVEEPLYDVVLGNVKG</sequence>
<dbReference type="InterPro" id="IPR036875">
    <property type="entry name" value="Znf_CCHC_sf"/>
</dbReference>
<reference evidence="5" key="1">
    <citation type="submission" date="2012-11" db="EMBL/GenBank/DDBJ databases">
        <authorList>
            <person name="Lucero-Rivera Y.E."/>
            <person name="Tovar-Ramirez D."/>
        </authorList>
    </citation>
    <scope>NUCLEOTIDE SEQUENCE</scope>
    <source>
        <tissue evidence="5">Salivary gland</tissue>
    </source>
</reference>
<dbReference type="SUPFAM" id="SSF50630">
    <property type="entry name" value="Acid proteases"/>
    <property type="match status" value="1"/>
</dbReference>
<evidence type="ECO:0000259" key="4">
    <source>
        <dbReference type="PROSITE" id="PS50158"/>
    </source>
</evidence>
<name>L7MMF4_RHIPC</name>
<dbReference type="Gene3D" id="1.10.4020.10">
    <property type="entry name" value="DNA breaking-rejoining enzymes"/>
    <property type="match status" value="1"/>
</dbReference>
<dbReference type="GO" id="GO:0003676">
    <property type="term" value="F:nucleic acid binding"/>
    <property type="evidence" value="ECO:0007669"/>
    <property type="project" value="InterPro"/>
</dbReference>
<reference evidence="5" key="2">
    <citation type="journal article" date="2015" name="J. Proteomics">
        <title>Sexual differences in the sialomes of the zebra tick, Rhipicephalus pulchellus.</title>
        <authorList>
            <person name="Tan A.W."/>
            <person name="Francischetti I.M."/>
            <person name="Slovak M."/>
            <person name="Kini R.M."/>
            <person name="Ribeiro J.M."/>
        </authorList>
    </citation>
    <scope>NUCLEOTIDE SEQUENCE</scope>
    <source>
        <tissue evidence="5">Salivary gland</tissue>
    </source>
</reference>
<dbReference type="Gene3D" id="4.10.60.10">
    <property type="entry name" value="Zinc finger, CCHC-type"/>
    <property type="match status" value="1"/>
</dbReference>
<evidence type="ECO:0000256" key="1">
    <source>
        <dbReference type="PROSITE-ProRule" id="PRU00047"/>
    </source>
</evidence>
<dbReference type="GO" id="GO:0008270">
    <property type="term" value="F:zinc ion binding"/>
    <property type="evidence" value="ECO:0007669"/>
    <property type="project" value="UniProtKB-KW"/>
</dbReference>
<dbReference type="CDD" id="cd00303">
    <property type="entry name" value="retropepsin_like"/>
    <property type="match status" value="1"/>
</dbReference>
<keyword evidence="1" id="KW-0862">Zinc</keyword>
<dbReference type="PROSITE" id="PS50158">
    <property type="entry name" value="ZF_CCHC"/>
    <property type="match status" value="1"/>
</dbReference>
<protein>
    <submittedName>
        <fullName evidence="5">Putative zinc finger protein</fullName>
    </submittedName>
</protein>
<feature type="non-terminal residue" evidence="5">
    <location>
        <position position="451"/>
    </location>
</feature>
<dbReference type="InterPro" id="IPR003309">
    <property type="entry name" value="SCAN_dom"/>
</dbReference>
<dbReference type="Pfam" id="PF02023">
    <property type="entry name" value="SCAN"/>
    <property type="match status" value="1"/>
</dbReference>
<dbReference type="SMART" id="SM00343">
    <property type="entry name" value="ZnF_C2HC"/>
    <property type="match status" value="2"/>
</dbReference>
<dbReference type="InterPro" id="IPR038269">
    <property type="entry name" value="SCAN_sf"/>
</dbReference>
<dbReference type="PANTHER" id="PTHR46888:SF1">
    <property type="entry name" value="RIBONUCLEASE H"/>
    <property type="match status" value="1"/>
</dbReference>
<dbReference type="InterPro" id="IPR001878">
    <property type="entry name" value="Znf_CCHC"/>
</dbReference>
<evidence type="ECO:0000256" key="2">
    <source>
        <dbReference type="SAM" id="Coils"/>
    </source>
</evidence>
<keyword evidence="1" id="KW-0863">Zinc-finger</keyword>
<keyword evidence="2" id="KW-0175">Coiled coil</keyword>
<dbReference type="EMBL" id="GACK01000406">
    <property type="protein sequence ID" value="JAA64628.1"/>
    <property type="molecule type" value="mRNA"/>
</dbReference>